<comment type="similarity">
    <text evidence="1">Belongs to the UPF0246 family.</text>
</comment>
<organism evidence="2 3">
    <name type="scientific">Sneathiella marina</name>
    <dbReference type="NCBI Taxonomy" id="2950108"/>
    <lineage>
        <taxon>Bacteria</taxon>
        <taxon>Pseudomonadati</taxon>
        <taxon>Pseudomonadota</taxon>
        <taxon>Alphaproteobacteria</taxon>
        <taxon>Sneathiellales</taxon>
        <taxon>Sneathiellaceae</taxon>
        <taxon>Sneathiella</taxon>
    </lineage>
</organism>
<dbReference type="Pfam" id="PF03883">
    <property type="entry name" value="H2O2_YaaD"/>
    <property type="match status" value="1"/>
</dbReference>
<dbReference type="PANTHER" id="PTHR30283:SF4">
    <property type="entry name" value="PEROXIDE STRESS RESISTANCE PROTEIN YAAA"/>
    <property type="match status" value="1"/>
</dbReference>
<evidence type="ECO:0000256" key="1">
    <source>
        <dbReference type="HAMAP-Rule" id="MF_00652"/>
    </source>
</evidence>
<evidence type="ECO:0000313" key="2">
    <source>
        <dbReference type="EMBL" id="USG61110.1"/>
    </source>
</evidence>
<proteinExistence type="inferred from homology"/>
<dbReference type="NCBIfam" id="NF002542">
    <property type="entry name" value="PRK02101.1-3"/>
    <property type="match status" value="1"/>
</dbReference>
<evidence type="ECO:0000313" key="3">
    <source>
        <dbReference type="Proteomes" id="UP001056291"/>
    </source>
</evidence>
<dbReference type="EMBL" id="CP098747">
    <property type="protein sequence ID" value="USG61110.1"/>
    <property type="molecule type" value="Genomic_DNA"/>
</dbReference>
<name>A0ABY4W1U0_9PROT</name>
<accession>A0ABY4W1U0</accession>
<dbReference type="RefSeq" id="WP_251934097.1">
    <property type="nucleotide sequence ID" value="NZ_CP098747.1"/>
</dbReference>
<dbReference type="HAMAP" id="MF_00652">
    <property type="entry name" value="UPF0246"/>
    <property type="match status" value="1"/>
</dbReference>
<protein>
    <recommendedName>
        <fullName evidence="1">UPF0246 protein NBZ79_18295</fullName>
    </recommendedName>
</protein>
<dbReference type="PANTHER" id="PTHR30283">
    <property type="entry name" value="PEROXIDE STRESS RESPONSE PROTEIN YAAA"/>
    <property type="match status" value="1"/>
</dbReference>
<gene>
    <name evidence="2" type="primary">yaaA</name>
    <name evidence="2" type="ORF">NBZ79_18295</name>
</gene>
<keyword evidence="3" id="KW-1185">Reference proteome</keyword>
<dbReference type="InterPro" id="IPR005583">
    <property type="entry name" value="YaaA"/>
</dbReference>
<dbReference type="Proteomes" id="UP001056291">
    <property type="component" value="Chromosome"/>
</dbReference>
<sequence>MLAVISPAKKLDFDRTDVPDSFTQSEFLGQTKKLMVRGRKLSVGDLKGLMNISDDLGELNRQRFKAMKLPFTPDNAKQAAYAFNGDTYAGLQASTFDDADLSYAQDHLRILSGLYGLIRPLDLIQPYRLEMGIKLDTDRGKDLYQFWGDRLSRKISNLLKAHETPLLINLASSEYFKAVKRKSLKAEVLTPVFKEIKGNEAKVIGFSAKRARGMMARYMIANRIDQPDGLKDFNEEGYSFQPGLSSESEYVFTRVIN</sequence>
<reference evidence="2" key="1">
    <citation type="submission" date="2022-06" db="EMBL/GenBank/DDBJ databases">
        <title>Sneathiella actinostolidae sp. nov., isolated from a sea anemonein the Western Pacific Ocean.</title>
        <authorList>
            <person name="Wei M.J."/>
        </authorList>
    </citation>
    <scope>NUCLEOTIDE SEQUENCE</scope>
    <source>
        <strain evidence="2">PHK-P5</strain>
    </source>
</reference>